<proteinExistence type="inferred from homology"/>
<dbReference type="NCBIfam" id="TIGR03860">
    <property type="entry name" value="FMN_nitrolo"/>
    <property type="match status" value="1"/>
</dbReference>
<feature type="binding site" evidence="6">
    <location>
        <position position="159"/>
    </location>
    <ligand>
        <name>FMN</name>
        <dbReference type="ChEBI" id="CHEBI:58210"/>
    </ligand>
</feature>
<evidence type="ECO:0000256" key="4">
    <source>
        <dbReference type="ARBA" id="ARBA00023033"/>
    </source>
</evidence>
<name>A0A5P8JXI5_9ACTN</name>
<dbReference type="InterPro" id="IPR016215">
    <property type="entry name" value="NTA_MOA"/>
</dbReference>
<keyword evidence="1 6" id="KW-0285">Flavoprotein</keyword>
<dbReference type="GO" id="GO:0004497">
    <property type="term" value="F:monooxygenase activity"/>
    <property type="evidence" value="ECO:0007669"/>
    <property type="project" value="UniProtKB-KW"/>
</dbReference>
<dbReference type="InterPro" id="IPR051260">
    <property type="entry name" value="Diverse_substr_monoxygenases"/>
</dbReference>
<evidence type="ECO:0000313" key="9">
    <source>
        <dbReference type="Proteomes" id="UP000327294"/>
    </source>
</evidence>
<dbReference type="InterPro" id="IPR036661">
    <property type="entry name" value="Luciferase-like_sf"/>
</dbReference>
<feature type="binding site" evidence="6">
    <location>
        <position position="105"/>
    </location>
    <ligand>
        <name>FMN</name>
        <dbReference type="ChEBI" id="CHEBI:58210"/>
    </ligand>
</feature>
<evidence type="ECO:0000313" key="8">
    <source>
        <dbReference type="EMBL" id="QFQ95400.1"/>
    </source>
</evidence>
<dbReference type="KEGG" id="sphv:F9278_03480"/>
<evidence type="ECO:0000256" key="2">
    <source>
        <dbReference type="ARBA" id="ARBA00022643"/>
    </source>
</evidence>
<reference evidence="8 9" key="1">
    <citation type="submission" date="2019-10" db="EMBL/GenBank/DDBJ databases">
        <title>Streptomyces sp. strain GY16 isolated from leaves of Broussonetia papyrifera.</title>
        <authorList>
            <person name="Mo P."/>
        </authorList>
    </citation>
    <scope>NUCLEOTIDE SEQUENCE [LARGE SCALE GENOMIC DNA]</scope>
    <source>
        <strain evidence="8 9">GY16</strain>
    </source>
</reference>
<evidence type="ECO:0000256" key="1">
    <source>
        <dbReference type="ARBA" id="ARBA00022630"/>
    </source>
</evidence>
<feature type="domain" description="Luciferase-like" evidence="7">
    <location>
        <begin position="34"/>
        <end position="403"/>
    </location>
</feature>
<evidence type="ECO:0000256" key="5">
    <source>
        <dbReference type="ARBA" id="ARBA00033748"/>
    </source>
</evidence>
<dbReference type="SUPFAM" id="SSF51679">
    <property type="entry name" value="Bacterial luciferase-like"/>
    <property type="match status" value="1"/>
</dbReference>
<feature type="binding site" evidence="6">
    <location>
        <position position="155"/>
    </location>
    <ligand>
        <name>FMN</name>
        <dbReference type="ChEBI" id="CHEBI:58210"/>
    </ligand>
</feature>
<dbReference type="AlphaFoldDB" id="A0A5P8JXI5"/>
<dbReference type="GO" id="GO:0016705">
    <property type="term" value="F:oxidoreductase activity, acting on paired donors, with incorporation or reduction of molecular oxygen"/>
    <property type="evidence" value="ECO:0007669"/>
    <property type="project" value="InterPro"/>
</dbReference>
<keyword evidence="2 6" id="KW-0288">FMN</keyword>
<evidence type="ECO:0000256" key="6">
    <source>
        <dbReference type="PIRSR" id="PIRSR000337-1"/>
    </source>
</evidence>
<gene>
    <name evidence="8" type="ORF">F9278_03480</name>
</gene>
<feature type="binding site" evidence="6">
    <location>
        <position position="230"/>
    </location>
    <ligand>
        <name>FMN</name>
        <dbReference type="ChEBI" id="CHEBI:58210"/>
    </ligand>
</feature>
<dbReference type="Pfam" id="PF00296">
    <property type="entry name" value="Bac_luciferase"/>
    <property type="match status" value="1"/>
</dbReference>
<dbReference type="EC" id="1.14.-.-" evidence="8"/>
<sequence>MTRTDPLDVPRPDARLHFGVFFQGVNHWTIWSDPASGSQIDPASFRQVARTAERGLFDAFFLGEGLRLREVDGRIHDLDVAGRPDALTQLAALAAVTDRIGLVSTSNTTYNEAPDLARRLSGLDLLSEGRAGWNVVTTDNAWTGENFRRGGYLDHADRYTRAEEFLTVARALWDGWKDGATSGSPGASTWAAPGAVRQVRHQGRQFDVDLAPTLPRSAQGHPVIFQAGDSAEGRDFAARNADVIFSAHGNEFDDALAFAEDVRGRLVAAGRPEDDLRILPGTEIIIGATEEEALEKKRWIRLQQVTPATALGIAGLLWNRDFSDRDADGPLPKEDPVVAENDGSFGARRIADPRKVVAEWREKAEAGGWSLRETVIALGPQRGHVGTPAGLADRFAHWVRHGAVDGFNVTPYLIPDGLDDIVDLLVPELQERGVYRTEYTGTTLRDHLNLREPLTHRSSADHRSEITR</sequence>
<dbReference type="RefSeq" id="WP_152166934.1">
    <property type="nucleotide sequence ID" value="NZ_CP045096.1"/>
</dbReference>
<comment type="similarity">
    <text evidence="5">Belongs to the NtaA/SnaA/DszA monooxygenase family.</text>
</comment>
<keyword evidence="9" id="KW-1185">Reference proteome</keyword>
<evidence type="ECO:0000259" key="7">
    <source>
        <dbReference type="Pfam" id="PF00296"/>
    </source>
</evidence>
<evidence type="ECO:0000256" key="3">
    <source>
        <dbReference type="ARBA" id="ARBA00023002"/>
    </source>
</evidence>
<organism evidence="8 9">
    <name type="scientific">Streptomyces phaeolivaceus</name>
    <dbReference type="NCBI Taxonomy" id="2653200"/>
    <lineage>
        <taxon>Bacteria</taxon>
        <taxon>Bacillati</taxon>
        <taxon>Actinomycetota</taxon>
        <taxon>Actinomycetes</taxon>
        <taxon>Kitasatosporales</taxon>
        <taxon>Streptomycetaceae</taxon>
        <taxon>Streptomyces</taxon>
    </lineage>
</organism>
<keyword evidence="3 8" id="KW-0560">Oxidoreductase</keyword>
<accession>A0A5P8JXI5</accession>
<dbReference type="PANTHER" id="PTHR30011">
    <property type="entry name" value="ALKANESULFONATE MONOOXYGENASE-RELATED"/>
    <property type="match status" value="1"/>
</dbReference>
<dbReference type="PANTHER" id="PTHR30011:SF16">
    <property type="entry name" value="C2H2 FINGER DOMAIN TRANSCRIPTION FACTOR (EUROFUNG)-RELATED"/>
    <property type="match status" value="1"/>
</dbReference>
<dbReference type="EMBL" id="CP045096">
    <property type="protein sequence ID" value="QFQ95400.1"/>
    <property type="molecule type" value="Genomic_DNA"/>
</dbReference>
<dbReference type="PIRSF" id="PIRSF000337">
    <property type="entry name" value="NTA_MOA"/>
    <property type="match status" value="1"/>
</dbReference>
<protein>
    <submittedName>
        <fullName evidence="8">NtaA/DmoA family FMN-dependent monooxygenase</fullName>
        <ecNumber evidence="8">1.14.-.-</ecNumber>
    </submittedName>
</protein>
<dbReference type="InterPro" id="IPR011251">
    <property type="entry name" value="Luciferase-like_dom"/>
</dbReference>
<dbReference type="Gene3D" id="3.20.20.30">
    <property type="entry name" value="Luciferase-like domain"/>
    <property type="match status" value="1"/>
</dbReference>
<keyword evidence="4 8" id="KW-0503">Monooxygenase</keyword>
<dbReference type="Proteomes" id="UP000327294">
    <property type="component" value="Chromosome"/>
</dbReference>